<dbReference type="HOGENOM" id="CLU_115680_0_0_1"/>
<reference evidence="1 2" key="1">
    <citation type="submission" date="2014-04" db="EMBL/GenBank/DDBJ databases">
        <authorList>
            <consortium name="DOE Joint Genome Institute"/>
            <person name="Kuo A."/>
            <person name="Tarkka M."/>
            <person name="Buscot F."/>
            <person name="Kohler A."/>
            <person name="Nagy L.G."/>
            <person name="Floudas D."/>
            <person name="Copeland A."/>
            <person name="Barry K.W."/>
            <person name="Cichocki N."/>
            <person name="Veneault-Fourrey C."/>
            <person name="LaButti K."/>
            <person name="Lindquist E.A."/>
            <person name="Lipzen A."/>
            <person name="Lundell T."/>
            <person name="Morin E."/>
            <person name="Murat C."/>
            <person name="Sun H."/>
            <person name="Tunlid A."/>
            <person name="Henrissat B."/>
            <person name="Grigoriev I.V."/>
            <person name="Hibbett D.S."/>
            <person name="Martin F."/>
            <person name="Nordberg H.P."/>
            <person name="Cantor M.N."/>
            <person name="Hua S.X."/>
        </authorList>
    </citation>
    <scope>NUCLEOTIDE SEQUENCE [LARGE SCALE GENOMIC DNA]</scope>
    <source>
        <strain evidence="1 2">F 1598</strain>
    </source>
</reference>
<protein>
    <recommendedName>
        <fullName evidence="3">ATP-dependent DNA helicase</fullName>
    </recommendedName>
</protein>
<accession>A0A0C3G4D5</accession>
<dbReference type="AlphaFoldDB" id="A0A0C3G4D5"/>
<keyword evidence="2" id="KW-1185">Reference proteome</keyword>
<dbReference type="STRING" id="765440.A0A0C3G4D5"/>
<dbReference type="EMBL" id="KN832985">
    <property type="protein sequence ID" value="KIM85526.1"/>
    <property type="molecule type" value="Genomic_DNA"/>
</dbReference>
<dbReference type="InParanoid" id="A0A0C3G4D5"/>
<proteinExistence type="predicted"/>
<evidence type="ECO:0000313" key="2">
    <source>
        <dbReference type="Proteomes" id="UP000054166"/>
    </source>
</evidence>
<evidence type="ECO:0000313" key="1">
    <source>
        <dbReference type="EMBL" id="KIM85526.1"/>
    </source>
</evidence>
<dbReference type="Proteomes" id="UP000054166">
    <property type="component" value="Unassembled WGS sequence"/>
</dbReference>
<name>A0A0C3G4D5_PILCF</name>
<organism evidence="1 2">
    <name type="scientific">Piloderma croceum (strain F 1598)</name>
    <dbReference type="NCBI Taxonomy" id="765440"/>
    <lineage>
        <taxon>Eukaryota</taxon>
        <taxon>Fungi</taxon>
        <taxon>Dikarya</taxon>
        <taxon>Basidiomycota</taxon>
        <taxon>Agaricomycotina</taxon>
        <taxon>Agaricomycetes</taxon>
        <taxon>Agaricomycetidae</taxon>
        <taxon>Atheliales</taxon>
        <taxon>Atheliaceae</taxon>
        <taxon>Piloderma</taxon>
    </lineage>
</organism>
<gene>
    <name evidence="1" type="ORF">PILCRDRAFT_34075</name>
</gene>
<sequence length="122" mass="13673">MIFSGDFAQLPPVFGSPLYSGTVGTQLMSRMTVQGQEAAIGKALWHQVTTVVILRKNMRQKTQTVEDAKLRTALENMRYAACTPEDIKRFEQPKLSTKEFRNVSIITALNAQKDRINELGSI</sequence>
<evidence type="ECO:0008006" key="3">
    <source>
        <dbReference type="Google" id="ProtNLM"/>
    </source>
</evidence>
<feature type="non-terminal residue" evidence="1">
    <location>
        <position position="122"/>
    </location>
</feature>
<reference evidence="2" key="2">
    <citation type="submission" date="2015-01" db="EMBL/GenBank/DDBJ databases">
        <title>Evolutionary Origins and Diversification of the Mycorrhizal Mutualists.</title>
        <authorList>
            <consortium name="DOE Joint Genome Institute"/>
            <consortium name="Mycorrhizal Genomics Consortium"/>
            <person name="Kohler A."/>
            <person name="Kuo A."/>
            <person name="Nagy L.G."/>
            <person name="Floudas D."/>
            <person name="Copeland A."/>
            <person name="Barry K.W."/>
            <person name="Cichocki N."/>
            <person name="Veneault-Fourrey C."/>
            <person name="LaButti K."/>
            <person name="Lindquist E.A."/>
            <person name="Lipzen A."/>
            <person name="Lundell T."/>
            <person name="Morin E."/>
            <person name="Murat C."/>
            <person name="Riley R."/>
            <person name="Ohm R."/>
            <person name="Sun H."/>
            <person name="Tunlid A."/>
            <person name="Henrissat B."/>
            <person name="Grigoriev I.V."/>
            <person name="Hibbett D.S."/>
            <person name="Martin F."/>
        </authorList>
    </citation>
    <scope>NUCLEOTIDE SEQUENCE [LARGE SCALE GENOMIC DNA]</scope>
    <source>
        <strain evidence="2">F 1598</strain>
    </source>
</reference>
<dbReference type="OrthoDB" id="432234at2759"/>